<evidence type="ECO:0000313" key="3">
    <source>
        <dbReference type="EMBL" id="MCU7612846.1"/>
    </source>
</evidence>
<gene>
    <name evidence="3" type="ORF">N0B16_00170</name>
</gene>
<comment type="caution">
    <text evidence="3">The sequence shown here is derived from an EMBL/GenBank/DDBJ whole genome shotgun (WGS) entry which is preliminary data.</text>
</comment>
<organism evidence="3 4">
    <name type="scientific">Chryseobacterium gilvum</name>
    <dbReference type="NCBI Taxonomy" id="2976534"/>
    <lineage>
        <taxon>Bacteria</taxon>
        <taxon>Pseudomonadati</taxon>
        <taxon>Bacteroidota</taxon>
        <taxon>Flavobacteriia</taxon>
        <taxon>Flavobacteriales</taxon>
        <taxon>Weeksellaceae</taxon>
        <taxon>Chryseobacterium group</taxon>
        <taxon>Chryseobacterium</taxon>
    </lineage>
</organism>
<evidence type="ECO:0000313" key="4">
    <source>
        <dbReference type="Proteomes" id="UP001208114"/>
    </source>
</evidence>
<dbReference type="Proteomes" id="UP001208114">
    <property type="component" value="Unassembled WGS sequence"/>
</dbReference>
<protein>
    <submittedName>
        <fullName evidence="3">T9SS type A sorting domain-containing protein</fullName>
    </submittedName>
</protein>
<sequence>MKISTIFYGFMITLLGFTKITAQQEVVIGTGTSSWYYSPITRLFENGASETIYDSSEIGTTGTINSVGWNIVSSAYATPTGNVSIYMKMTTQTDITTTTSVTGYTLVYSGSVANNVLGWQNIALTTPFQYTDSSKNLMVLVVHASGNYTLSPPNYAYSTVANKSSYYYSISNAWNDTRTMTTTSNRTNIKLYFQNLSTVEIEGNHSLKYYPNPVKNLLTVSGNQAFVLLEIYNMMGQRIAEKKTNDKEAKLDTSSFKSGNYILKITHKDGSTKTAKIIKE</sequence>
<dbReference type="EMBL" id="JAOTEN010000001">
    <property type="protein sequence ID" value="MCU7612846.1"/>
    <property type="molecule type" value="Genomic_DNA"/>
</dbReference>
<name>A0ABT2VSM4_9FLAO</name>
<keyword evidence="4" id="KW-1185">Reference proteome</keyword>
<accession>A0ABT2VSM4</accession>
<keyword evidence="1" id="KW-0732">Signal</keyword>
<dbReference type="Pfam" id="PF18962">
    <property type="entry name" value="Por_Secre_tail"/>
    <property type="match status" value="1"/>
</dbReference>
<feature type="domain" description="Secretion system C-terminal sorting" evidence="2">
    <location>
        <begin position="210"/>
        <end position="278"/>
    </location>
</feature>
<proteinExistence type="predicted"/>
<reference evidence="4" key="1">
    <citation type="submission" date="2023-07" db="EMBL/GenBank/DDBJ databases">
        <title>Chryseobacterium sp. GMJ5 Genome sequencing and assembly.</title>
        <authorList>
            <person name="Jung Y."/>
        </authorList>
    </citation>
    <scope>NUCLEOTIDE SEQUENCE [LARGE SCALE GENOMIC DNA]</scope>
    <source>
        <strain evidence="4">GMJ5</strain>
    </source>
</reference>
<evidence type="ECO:0000256" key="1">
    <source>
        <dbReference type="ARBA" id="ARBA00022729"/>
    </source>
</evidence>
<evidence type="ECO:0000259" key="2">
    <source>
        <dbReference type="Pfam" id="PF18962"/>
    </source>
</evidence>
<dbReference type="RefSeq" id="WP_262988704.1">
    <property type="nucleotide sequence ID" value="NZ_JAOTEN010000001.1"/>
</dbReference>
<dbReference type="InterPro" id="IPR026444">
    <property type="entry name" value="Secre_tail"/>
</dbReference>
<dbReference type="NCBIfam" id="TIGR04183">
    <property type="entry name" value="Por_Secre_tail"/>
    <property type="match status" value="1"/>
</dbReference>